<evidence type="ECO:0000313" key="3">
    <source>
        <dbReference type="Proteomes" id="UP001239215"/>
    </source>
</evidence>
<name>A0AAJ1TWL9_9ACTN</name>
<dbReference type="AlphaFoldDB" id="A0AAJ1TWL9"/>
<evidence type="ECO:0000256" key="1">
    <source>
        <dbReference type="SAM" id="Phobius"/>
    </source>
</evidence>
<protein>
    <submittedName>
        <fullName evidence="2">Uncharacterized protein</fullName>
    </submittedName>
</protein>
<evidence type="ECO:0000313" key="2">
    <source>
        <dbReference type="EMBL" id="MDQ1103385.1"/>
    </source>
</evidence>
<organism evidence="2 3">
    <name type="scientific">Nocardioides zeae</name>
    <dbReference type="NCBI Taxonomy" id="1457234"/>
    <lineage>
        <taxon>Bacteria</taxon>
        <taxon>Bacillati</taxon>
        <taxon>Actinomycetota</taxon>
        <taxon>Actinomycetes</taxon>
        <taxon>Propionibacteriales</taxon>
        <taxon>Nocardioidaceae</taxon>
        <taxon>Nocardioides</taxon>
    </lineage>
</organism>
<accession>A0AAJ1TWL9</accession>
<keyword evidence="1" id="KW-1133">Transmembrane helix</keyword>
<comment type="caution">
    <text evidence="2">The sequence shown here is derived from an EMBL/GenBank/DDBJ whole genome shotgun (WGS) entry which is preliminary data.</text>
</comment>
<reference evidence="2" key="1">
    <citation type="submission" date="2023-07" db="EMBL/GenBank/DDBJ databases">
        <title>Functional and genomic diversity of the sorghum phyllosphere microbiome.</title>
        <authorList>
            <person name="Shade A."/>
        </authorList>
    </citation>
    <scope>NUCLEOTIDE SEQUENCE</scope>
    <source>
        <strain evidence="2">SORGH_AS_1067</strain>
    </source>
</reference>
<keyword evidence="1" id="KW-0472">Membrane</keyword>
<feature type="transmembrane region" description="Helical" evidence="1">
    <location>
        <begin position="28"/>
        <end position="51"/>
    </location>
</feature>
<proteinExistence type="predicted"/>
<gene>
    <name evidence="2" type="ORF">QE405_000669</name>
</gene>
<keyword evidence="1" id="KW-0812">Transmembrane</keyword>
<dbReference type="Proteomes" id="UP001239215">
    <property type="component" value="Unassembled WGS sequence"/>
</dbReference>
<sequence>MGTKITRMSLSEFAVVASEAGGEGHSPWPYVVGGVVLLIFLLLLAGLLAFAGGREHS</sequence>
<dbReference type="EMBL" id="JAUTAN010000001">
    <property type="protein sequence ID" value="MDQ1103385.1"/>
    <property type="molecule type" value="Genomic_DNA"/>
</dbReference>